<name>A0ABV1P0V8_9ACTN</name>
<keyword evidence="8" id="KW-1278">Translocase</keyword>
<dbReference type="Gene3D" id="1.20.1440.230">
    <property type="entry name" value="NADH-ubiquinone oxidoreductase 51kDa subunit, iron-sulphur binding domain"/>
    <property type="match status" value="1"/>
</dbReference>
<dbReference type="InterPro" id="IPR037207">
    <property type="entry name" value="Nuop51_4Fe4S-bd_sf"/>
</dbReference>
<feature type="domain" description="NADH-ubiquinone oxidoreductase 51kDa subunit iron-sulphur binding" evidence="13">
    <location>
        <begin position="330"/>
        <end position="375"/>
    </location>
</feature>
<dbReference type="SUPFAM" id="SSF140490">
    <property type="entry name" value="Nqo1C-terminal domain-like"/>
    <property type="match status" value="1"/>
</dbReference>
<comment type="cofactor">
    <cofactor evidence="1 12">
        <name>FMN</name>
        <dbReference type="ChEBI" id="CHEBI:58210"/>
    </cofactor>
</comment>
<dbReference type="Gene3D" id="3.10.20.600">
    <property type="match status" value="1"/>
</dbReference>
<evidence type="ECO:0000313" key="15">
    <source>
        <dbReference type="Proteomes" id="UP001482520"/>
    </source>
</evidence>
<dbReference type="InterPro" id="IPR037225">
    <property type="entry name" value="Nuo51_FMN-bd_sf"/>
</dbReference>
<keyword evidence="5 12" id="KW-0285">Flavoprotein</keyword>
<keyword evidence="9 12" id="KW-0408">Iron</keyword>
<proteinExistence type="inferred from homology"/>
<dbReference type="SUPFAM" id="SSF142019">
    <property type="entry name" value="Nqo1 FMN-binding domain-like"/>
    <property type="match status" value="1"/>
</dbReference>
<dbReference type="PANTHER" id="PTHR11780">
    <property type="entry name" value="NADH-UBIQUINONE OXIDOREDUCTASE FLAVOPROTEIN 1 NDUFV1"/>
    <property type="match status" value="1"/>
</dbReference>
<dbReference type="Proteomes" id="UP001482520">
    <property type="component" value="Unassembled WGS sequence"/>
</dbReference>
<dbReference type="InterPro" id="IPR011537">
    <property type="entry name" value="NADH-UbQ_OxRdtase_suF"/>
</dbReference>
<evidence type="ECO:0000256" key="1">
    <source>
        <dbReference type="ARBA" id="ARBA00001917"/>
    </source>
</evidence>
<comment type="caution">
    <text evidence="14">The sequence shown here is derived from an EMBL/GenBank/DDBJ whole genome shotgun (WGS) entry which is preliminary data.</text>
</comment>
<sequence length="438" mass="46946">MTAPDTLTPVLTATWADERSWTLDSYTASGGYEGLRRALTMSPDDVIAEVKDSGLRGRGGAGFPTGMKWGFIPQDNPKPKYLVVNADESEPGTCKDVPLMMASPHTLVEGVIISCFAIRAHTAFIYIRGEVLHVVRRVQAAVAEAYAAGHLGRDIHGSGFDLDVVVHAGAGAYICGEETALLEGLEGRRGQPRLRPPFPAVAGLYASPTVINNVESIASVPSIVRHGAAWFASMGTEKSKGFGIFSLSGHVTRPGQYEAPLGITLRELIGLAGGIREGHELKFWTPGGSSTPLLTAEHLDLPLDFEGMAAAGTMLGTRAIQLFDETTCVVRAVLRWTQFYKHESCGKCTPCREGTWWLVQTLAALERGQGSEADLDLLLDQCDNILGRSFCALGDGATSPITSSIRFFREEYLAHLTHGGCPFDAARSTAWAGQEALA</sequence>
<dbReference type="PROSITE" id="PS00645">
    <property type="entry name" value="COMPLEX1_51K_2"/>
    <property type="match status" value="1"/>
</dbReference>
<dbReference type="PANTHER" id="PTHR11780:SF10">
    <property type="entry name" value="NADH DEHYDROGENASE [UBIQUINONE] FLAVOPROTEIN 1, MITOCHONDRIAL"/>
    <property type="match status" value="1"/>
</dbReference>
<keyword evidence="15" id="KW-1185">Reference proteome</keyword>
<organism evidence="14 15">
    <name type="scientific">Nocardioides kribbensis</name>
    <dbReference type="NCBI Taxonomy" id="305517"/>
    <lineage>
        <taxon>Bacteria</taxon>
        <taxon>Bacillati</taxon>
        <taxon>Actinomycetota</taxon>
        <taxon>Actinomycetes</taxon>
        <taxon>Propionibacteriales</taxon>
        <taxon>Nocardioidaceae</taxon>
        <taxon>Nocardioides</taxon>
    </lineage>
</organism>
<evidence type="ECO:0000256" key="3">
    <source>
        <dbReference type="ARBA" id="ARBA00007523"/>
    </source>
</evidence>
<keyword evidence="7 12" id="KW-0479">Metal-binding</keyword>
<dbReference type="InterPro" id="IPR050837">
    <property type="entry name" value="ComplexI_51kDa_subunit"/>
</dbReference>
<reference evidence="14 15" key="1">
    <citation type="submission" date="2024-02" db="EMBL/GenBank/DDBJ databases">
        <title>Full genome sequence of Nocardioides kribbensis.</title>
        <authorList>
            <person name="Poletto B.L."/>
            <person name="Silva G."/>
            <person name="Galante D."/>
            <person name="Campos K.R."/>
            <person name="Santos M.B.N."/>
            <person name="Sacchi C.T."/>
        </authorList>
    </citation>
    <scope>NUCLEOTIDE SEQUENCE [LARGE SCALE GENOMIC DNA]</scope>
    <source>
        <strain evidence="14 15">O4R</strain>
    </source>
</reference>
<gene>
    <name evidence="14" type="primary">nuoF</name>
    <name evidence="14" type="ORF">V6R90_14040</name>
</gene>
<evidence type="ECO:0000256" key="10">
    <source>
        <dbReference type="ARBA" id="ARBA00023014"/>
    </source>
</evidence>
<comment type="similarity">
    <text evidence="3 12">Belongs to the complex I 51 kDa subunit family.</text>
</comment>
<keyword evidence="14" id="KW-0560">Oxidoreductase</keyword>
<evidence type="ECO:0000256" key="2">
    <source>
        <dbReference type="ARBA" id="ARBA00001966"/>
    </source>
</evidence>
<dbReference type="NCBIfam" id="TIGR01959">
    <property type="entry name" value="nuoF_fam"/>
    <property type="match status" value="1"/>
</dbReference>
<accession>A0ABV1P0V8</accession>
<keyword evidence="12" id="KW-0874">Quinone</keyword>
<comment type="cofactor">
    <cofactor evidence="2 12">
        <name>[4Fe-4S] cluster</name>
        <dbReference type="ChEBI" id="CHEBI:49883"/>
    </cofactor>
</comment>
<keyword evidence="10 12" id="KW-0411">Iron-sulfur</keyword>
<dbReference type="GO" id="GO:0050136">
    <property type="term" value="F:NADH dehydrogenase (quinone) (non-electrogenic) activity"/>
    <property type="evidence" value="ECO:0007669"/>
    <property type="project" value="UniProtKB-EC"/>
</dbReference>
<dbReference type="SMART" id="SM00928">
    <property type="entry name" value="NADH_4Fe-4S"/>
    <property type="match status" value="1"/>
</dbReference>
<evidence type="ECO:0000256" key="7">
    <source>
        <dbReference type="ARBA" id="ARBA00022723"/>
    </source>
</evidence>
<comment type="catalytic activity">
    <reaction evidence="12">
        <text>a quinone + NADH + 5 H(+)(in) = a quinol + NAD(+) + 4 H(+)(out)</text>
        <dbReference type="Rhea" id="RHEA:57888"/>
        <dbReference type="ChEBI" id="CHEBI:15378"/>
        <dbReference type="ChEBI" id="CHEBI:24646"/>
        <dbReference type="ChEBI" id="CHEBI:57540"/>
        <dbReference type="ChEBI" id="CHEBI:57945"/>
        <dbReference type="ChEBI" id="CHEBI:132124"/>
    </reaction>
</comment>
<dbReference type="Pfam" id="PF10531">
    <property type="entry name" value="SLBB"/>
    <property type="match status" value="1"/>
</dbReference>
<evidence type="ECO:0000256" key="6">
    <source>
        <dbReference type="ARBA" id="ARBA00022643"/>
    </source>
</evidence>
<evidence type="ECO:0000256" key="5">
    <source>
        <dbReference type="ARBA" id="ARBA00022630"/>
    </source>
</evidence>
<dbReference type="Gene3D" id="6.10.250.1450">
    <property type="match status" value="1"/>
</dbReference>
<protein>
    <recommendedName>
        <fullName evidence="12">NADH-quinone oxidoreductase subunit F</fullName>
        <ecNumber evidence="12">7.1.1.-</ecNumber>
    </recommendedName>
</protein>
<dbReference type="Pfam" id="PF01512">
    <property type="entry name" value="Complex1_51K"/>
    <property type="match status" value="1"/>
</dbReference>
<keyword evidence="4 12" id="KW-0004">4Fe-4S</keyword>
<dbReference type="Pfam" id="PF10589">
    <property type="entry name" value="NADH_4Fe-4S"/>
    <property type="match status" value="1"/>
</dbReference>
<evidence type="ECO:0000256" key="4">
    <source>
        <dbReference type="ARBA" id="ARBA00022485"/>
    </source>
</evidence>
<evidence type="ECO:0000256" key="12">
    <source>
        <dbReference type="RuleBase" id="RU364066"/>
    </source>
</evidence>
<comment type="function">
    <text evidence="12">NDH-1 shuttles electrons from NADH, via FMN and iron-sulfur (Fe-S) centers, to quinones in the respiratory chain.</text>
</comment>
<dbReference type="InterPro" id="IPR019575">
    <property type="entry name" value="Nuop51_4Fe4S-bd"/>
</dbReference>
<evidence type="ECO:0000256" key="11">
    <source>
        <dbReference type="ARBA" id="ARBA00023027"/>
    </source>
</evidence>
<dbReference type="InterPro" id="IPR011538">
    <property type="entry name" value="Nuo51_FMN-bd"/>
</dbReference>
<dbReference type="NCBIfam" id="NF010120">
    <property type="entry name" value="PRK13596.1"/>
    <property type="match status" value="1"/>
</dbReference>
<evidence type="ECO:0000259" key="13">
    <source>
        <dbReference type="SMART" id="SM00928"/>
    </source>
</evidence>
<dbReference type="SUPFAM" id="SSF142984">
    <property type="entry name" value="Nqo1 middle domain-like"/>
    <property type="match status" value="1"/>
</dbReference>
<keyword evidence="11 12" id="KW-0520">NAD</keyword>
<dbReference type="EMBL" id="JBEGDP010000016">
    <property type="protein sequence ID" value="MEQ7848400.1"/>
    <property type="molecule type" value="Genomic_DNA"/>
</dbReference>
<dbReference type="EC" id="7.1.1.-" evidence="12"/>
<dbReference type="InterPro" id="IPR001949">
    <property type="entry name" value="NADH-UbQ_OxRdtase_51kDa_CS"/>
</dbReference>
<keyword evidence="6 12" id="KW-0288">FMN</keyword>
<dbReference type="RefSeq" id="WP_349805026.1">
    <property type="nucleotide sequence ID" value="NZ_JBEGDP010000016.1"/>
</dbReference>
<evidence type="ECO:0000256" key="9">
    <source>
        <dbReference type="ARBA" id="ARBA00023004"/>
    </source>
</evidence>
<evidence type="ECO:0000256" key="8">
    <source>
        <dbReference type="ARBA" id="ARBA00022967"/>
    </source>
</evidence>
<dbReference type="InterPro" id="IPR019554">
    <property type="entry name" value="Soluble_ligand-bd"/>
</dbReference>
<dbReference type="Gene3D" id="3.40.50.11540">
    <property type="entry name" value="NADH-ubiquinone oxidoreductase 51kDa subunit"/>
    <property type="match status" value="1"/>
</dbReference>
<evidence type="ECO:0000313" key="14">
    <source>
        <dbReference type="EMBL" id="MEQ7848400.1"/>
    </source>
</evidence>